<evidence type="ECO:0000313" key="9">
    <source>
        <dbReference type="EMBL" id="BCK81166.1"/>
    </source>
</evidence>
<evidence type="ECO:0000256" key="3">
    <source>
        <dbReference type="ARBA" id="ARBA00022603"/>
    </source>
</evidence>
<organism evidence="9 10">
    <name type="scientific">Vescimonas coprocola</name>
    <dbReference type="NCBI Taxonomy" id="2714355"/>
    <lineage>
        <taxon>Bacteria</taxon>
        <taxon>Bacillati</taxon>
        <taxon>Bacillota</taxon>
        <taxon>Clostridia</taxon>
        <taxon>Eubacteriales</taxon>
        <taxon>Oscillospiraceae</taxon>
        <taxon>Vescimonas</taxon>
    </lineage>
</organism>
<evidence type="ECO:0000256" key="2">
    <source>
        <dbReference type="ARBA" id="ARBA00011900"/>
    </source>
</evidence>
<evidence type="ECO:0000256" key="1">
    <source>
        <dbReference type="ARBA" id="ARBA00006594"/>
    </source>
</evidence>
<dbReference type="InterPro" id="IPR012263">
    <property type="entry name" value="M_m6A_EcoRV"/>
</dbReference>
<accession>A0A810Q656</accession>
<dbReference type="RefSeq" id="WP_213541931.1">
    <property type="nucleotide sequence ID" value="NZ_AP023418.1"/>
</dbReference>
<proteinExistence type="inferred from homology"/>
<keyword evidence="9" id="KW-0378">Hydrolase</keyword>
<dbReference type="GO" id="GO:0009307">
    <property type="term" value="P:DNA restriction-modification system"/>
    <property type="evidence" value="ECO:0007669"/>
    <property type="project" value="InterPro"/>
</dbReference>
<dbReference type="InterPro" id="IPR029063">
    <property type="entry name" value="SAM-dependent_MTases_sf"/>
</dbReference>
<feature type="binding site" evidence="7">
    <location>
        <position position="12"/>
    </location>
    <ligand>
        <name>S-adenosyl-L-methionine</name>
        <dbReference type="ChEBI" id="CHEBI:59789"/>
    </ligand>
</feature>
<dbReference type="NCBIfam" id="TIGR00571">
    <property type="entry name" value="dam"/>
    <property type="match status" value="1"/>
</dbReference>
<keyword evidence="5 8" id="KW-0949">S-adenosyl-L-methionine</keyword>
<dbReference type="EC" id="2.1.1.72" evidence="2 8"/>
<comment type="catalytic activity">
    <reaction evidence="6 8">
        <text>a 2'-deoxyadenosine in DNA + S-adenosyl-L-methionine = an N(6)-methyl-2'-deoxyadenosine in DNA + S-adenosyl-L-homocysteine + H(+)</text>
        <dbReference type="Rhea" id="RHEA:15197"/>
        <dbReference type="Rhea" id="RHEA-COMP:12418"/>
        <dbReference type="Rhea" id="RHEA-COMP:12419"/>
        <dbReference type="ChEBI" id="CHEBI:15378"/>
        <dbReference type="ChEBI" id="CHEBI:57856"/>
        <dbReference type="ChEBI" id="CHEBI:59789"/>
        <dbReference type="ChEBI" id="CHEBI:90615"/>
        <dbReference type="ChEBI" id="CHEBI:90616"/>
        <dbReference type="EC" id="2.1.1.72"/>
    </reaction>
</comment>
<dbReference type="GO" id="GO:0032259">
    <property type="term" value="P:methylation"/>
    <property type="evidence" value="ECO:0007669"/>
    <property type="project" value="UniProtKB-KW"/>
</dbReference>
<keyword evidence="10" id="KW-1185">Reference proteome</keyword>
<dbReference type="AlphaFoldDB" id="A0A810Q656"/>
<dbReference type="PRINTS" id="PR00505">
    <property type="entry name" value="D12N6MTFRASE"/>
</dbReference>
<dbReference type="Gene3D" id="1.10.1020.10">
    <property type="entry name" value="Adenine-specific Methyltransferase, Domain 2"/>
    <property type="match status" value="1"/>
</dbReference>
<evidence type="ECO:0000256" key="4">
    <source>
        <dbReference type="ARBA" id="ARBA00022679"/>
    </source>
</evidence>
<dbReference type="GO" id="GO:0009007">
    <property type="term" value="F:site-specific DNA-methyltransferase (adenine-specific) activity"/>
    <property type="evidence" value="ECO:0007669"/>
    <property type="project" value="UniProtKB-UniRule"/>
</dbReference>
<keyword evidence="9" id="KW-0540">Nuclease</keyword>
<dbReference type="PROSITE" id="PS00092">
    <property type="entry name" value="N6_MTASE"/>
    <property type="match status" value="1"/>
</dbReference>
<feature type="binding site" evidence="7">
    <location>
        <position position="16"/>
    </location>
    <ligand>
        <name>S-adenosyl-L-methionine</name>
        <dbReference type="ChEBI" id="CHEBI:59789"/>
    </ligand>
</feature>
<keyword evidence="9" id="KW-0255">Endonuclease</keyword>
<dbReference type="REBASE" id="478495">
    <property type="entry name" value="M.OspMM50ORF9290P"/>
</dbReference>
<dbReference type="SUPFAM" id="SSF53335">
    <property type="entry name" value="S-adenosyl-L-methionine-dependent methyltransferases"/>
    <property type="match status" value="1"/>
</dbReference>
<dbReference type="Pfam" id="PF02086">
    <property type="entry name" value="MethyltransfD12"/>
    <property type="match status" value="1"/>
</dbReference>
<reference evidence="9" key="1">
    <citation type="submission" date="2020-09" db="EMBL/GenBank/DDBJ databases">
        <title>New species isolated from human feces.</title>
        <authorList>
            <person name="Kitahara M."/>
            <person name="Shigeno Y."/>
            <person name="Shime M."/>
            <person name="Matsumoto Y."/>
            <person name="Nakamura S."/>
            <person name="Motooka D."/>
            <person name="Fukuoka S."/>
            <person name="Nishikawa H."/>
            <person name="Benno Y."/>
        </authorList>
    </citation>
    <scope>NUCLEOTIDE SEQUENCE</scope>
    <source>
        <strain evidence="9">MM50</strain>
    </source>
</reference>
<dbReference type="EMBL" id="AP023418">
    <property type="protein sequence ID" value="BCK81166.1"/>
    <property type="molecule type" value="Genomic_DNA"/>
</dbReference>
<dbReference type="GO" id="GO:0006298">
    <property type="term" value="P:mismatch repair"/>
    <property type="evidence" value="ECO:0007669"/>
    <property type="project" value="TreeGrafter"/>
</dbReference>
<dbReference type="InterPro" id="IPR023095">
    <property type="entry name" value="Ade_MeTrfase_dom_2"/>
</dbReference>
<keyword evidence="3 8" id="KW-0489">Methyltransferase</keyword>
<dbReference type="Proteomes" id="UP000681035">
    <property type="component" value="Chromosome"/>
</dbReference>
<evidence type="ECO:0000313" key="10">
    <source>
        <dbReference type="Proteomes" id="UP000681035"/>
    </source>
</evidence>
<dbReference type="InterPro" id="IPR002052">
    <property type="entry name" value="DNA_methylase_N6_adenine_CS"/>
</dbReference>
<gene>
    <name evidence="9" type="ORF">MM50RIKEN_09290</name>
</gene>
<dbReference type="Gene3D" id="3.40.50.150">
    <property type="entry name" value="Vaccinia Virus protein VP39"/>
    <property type="match status" value="1"/>
</dbReference>
<comment type="similarity">
    <text evidence="1 8">Belongs to the N(4)/N(6)-methyltransferase family.</text>
</comment>
<evidence type="ECO:0000256" key="5">
    <source>
        <dbReference type="ARBA" id="ARBA00022691"/>
    </source>
</evidence>
<dbReference type="GO" id="GO:0004519">
    <property type="term" value="F:endonuclease activity"/>
    <property type="evidence" value="ECO:0007669"/>
    <property type="project" value="UniProtKB-KW"/>
</dbReference>
<protein>
    <recommendedName>
        <fullName evidence="2 8">Site-specific DNA-methyltransferase (adenine-specific)</fullName>
        <ecNumber evidence="2 8">2.1.1.72</ecNumber>
    </recommendedName>
</protein>
<dbReference type="InterPro" id="IPR012327">
    <property type="entry name" value="MeTrfase_D12"/>
</dbReference>
<dbReference type="PANTHER" id="PTHR30481">
    <property type="entry name" value="DNA ADENINE METHYLASE"/>
    <property type="match status" value="1"/>
</dbReference>
<feature type="binding site" evidence="7">
    <location>
        <position position="65"/>
    </location>
    <ligand>
        <name>S-adenosyl-L-methionine</name>
        <dbReference type="ChEBI" id="CHEBI:59789"/>
    </ligand>
</feature>
<keyword evidence="4 8" id="KW-0808">Transferase</keyword>
<dbReference type="GO" id="GO:1904047">
    <property type="term" value="F:S-adenosyl-L-methionine binding"/>
    <property type="evidence" value="ECO:0007669"/>
    <property type="project" value="TreeGrafter"/>
</dbReference>
<feature type="binding site" evidence="7">
    <location>
        <position position="204"/>
    </location>
    <ligand>
        <name>S-adenosyl-L-methionine</name>
        <dbReference type="ChEBI" id="CHEBI:59789"/>
    </ligand>
</feature>
<name>A0A810Q656_9FIRM</name>
<sequence length="299" mass="34134">MQQRNLKPILKWAGGKTQLLAEISHVYPDGFGKTIRRYAEPFVGGGAVLFDILSKYELDEVYISDVNAELINMYLVVRDQADELIAILTNYQTEYLACGDECRKQYYYNKRDEFNELIINGESKAGVKSAALFIFLNRTCFNGLYRANRNGLFNVPKGDQANPLICNVENIYAVSAALKNVQIVCGDYSASKSFIDKHTLVYLDPPYRPLKGRDSFISYTETEFDDSCQRALAGFIEEINASGAYIILSNSDPKNVDPEDDFFEDLYIDYDVQRIQAKRRINRNADLRGYITELLIKNY</sequence>
<dbReference type="PIRSF" id="PIRSF000398">
    <property type="entry name" value="M_m6A_EcoRV"/>
    <property type="match status" value="1"/>
</dbReference>
<evidence type="ECO:0000256" key="8">
    <source>
        <dbReference type="RuleBase" id="RU361257"/>
    </source>
</evidence>
<dbReference type="GO" id="GO:0043565">
    <property type="term" value="F:sequence-specific DNA binding"/>
    <property type="evidence" value="ECO:0007669"/>
    <property type="project" value="TreeGrafter"/>
</dbReference>
<evidence type="ECO:0000256" key="6">
    <source>
        <dbReference type="ARBA" id="ARBA00047942"/>
    </source>
</evidence>
<dbReference type="PANTHER" id="PTHR30481:SF3">
    <property type="entry name" value="DNA ADENINE METHYLASE"/>
    <property type="match status" value="1"/>
</dbReference>
<dbReference type="KEGG" id="vcop:MM50RIKEN_09290"/>
<evidence type="ECO:0000256" key="7">
    <source>
        <dbReference type="PIRSR" id="PIRSR000398-1"/>
    </source>
</evidence>